<dbReference type="EMBL" id="FNBJ01000057">
    <property type="protein sequence ID" value="SDG18210.1"/>
    <property type="molecule type" value="Genomic_DNA"/>
</dbReference>
<organism evidence="3 4">
    <name type="scientific">Halanaerobium congolense</name>
    <dbReference type="NCBI Taxonomy" id="54121"/>
    <lineage>
        <taxon>Bacteria</taxon>
        <taxon>Bacillati</taxon>
        <taxon>Bacillota</taxon>
        <taxon>Clostridia</taxon>
        <taxon>Halanaerobiales</taxon>
        <taxon>Halanaerobiaceae</taxon>
        <taxon>Halanaerobium</taxon>
    </lineage>
</organism>
<reference evidence="4 5" key="1">
    <citation type="submission" date="2016-10" db="EMBL/GenBank/DDBJ databases">
        <authorList>
            <person name="Varghese N."/>
            <person name="Submissions S."/>
        </authorList>
    </citation>
    <scope>NUCLEOTIDE SEQUENCE [LARGE SCALE GENOMIC DNA]</scope>
    <source>
        <strain evidence="2 5">WG2</strain>
        <strain evidence="3 4">WG5</strain>
    </source>
</reference>
<evidence type="ECO:0000313" key="4">
    <source>
        <dbReference type="Proteomes" id="UP000198612"/>
    </source>
</evidence>
<dbReference type="Proteomes" id="UP000198612">
    <property type="component" value="Unassembled WGS sequence"/>
</dbReference>
<evidence type="ECO:0000256" key="1">
    <source>
        <dbReference type="SAM" id="Phobius"/>
    </source>
</evidence>
<keyword evidence="5" id="KW-1185">Reference proteome</keyword>
<dbReference type="Proteomes" id="UP000199519">
    <property type="component" value="Unassembled WGS sequence"/>
</dbReference>
<name>A0A1I0D2F0_9FIRM</name>
<evidence type="ECO:0000313" key="5">
    <source>
        <dbReference type="Proteomes" id="UP000199519"/>
    </source>
</evidence>
<accession>A0A1I0D2F0</accession>
<proteinExistence type="predicted"/>
<feature type="transmembrane region" description="Helical" evidence="1">
    <location>
        <begin position="427"/>
        <end position="446"/>
    </location>
</feature>
<evidence type="ECO:0000313" key="3">
    <source>
        <dbReference type="EMBL" id="SET26370.1"/>
    </source>
</evidence>
<keyword evidence="1" id="KW-1133">Transmembrane helix</keyword>
<keyword evidence="1" id="KW-0812">Transmembrane</keyword>
<evidence type="ECO:0000313" key="2">
    <source>
        <dbReference type="EMBL" id="SDG18210.1"/>
    </source>
</evidence>
<protein>
    <submittedName>
        <fullName evidence="3">Uncharacterized protein</fullName>
    </submittedName>
</protein>
<dbReference type="EMBL" id="FOHG01000055">
    <property type="protein sequence ID" value="SET26370.1"/>
    <property type="molecule type" value="Genomic_DNA"/>
</dbReference>
<keyword evidence="1" id="KW-0472">Membrane</keyword>
<dbReference type="AlphaFoldDB" id="A0A1I0D2F0"/>
<sequence>MMSDKLMIILLLFSVIMGTNNFVLAENNYYNDSINEINIERNKSDANNSSLVIYNSSINNSISNDEEQLNILKSLLPRFVEDLKFTDAYSYHKGLLNKYNNIIIIGDVFETNNKDLFSDLKSILSSESIYKSGQFKFSKNIIWIGIGMNSFLKKVGVSHNYNYDFFGFKDNFTKIRDESTFEEYIYTDESYFPIYNSHLDNSLFTLYDGAQIYPYISKQNNFYYVSKITNDNLSLKYIFIHFLSDFYNKSITLGKKAYFSIYLNNDILSFYKNENQISLRKNISRIAKILAEKGYLLVVNYNNDNSIKLSNNTLYLNQNSKKEFNKFYDYYTLISISEDDLKANSSWHKISILDQFLLEIKLNLPITNYNDLKNIFGFLENNNINNLDYSTRDFNEILIKLDSNKVKENLVSKNQESKPFFEKTLSLLIYIVGFIILSLLIIYLIYSKISANDFKGRIKNEDN</sequence>
<gene>
    <name evidence="2" type="ORF">SAMN04488598_1573</name>
    <name evidence="3" type="ORF">SAMN04515652_1554</name>
</gene>